<sequence>MDVISAAERELDVLRVQKDRIRNRQLEAIRRSFISCPKCHKESRLSNWTFIQIKWYTPPSGCTEGDYWNTSETKFCYLVCPKCGIESYVYVHPQKNKIVRLVDKSSFTTAQLFKTVIVRETRPLG</sequence>
<reference evidence="1 2" key="1">
    <citation type="journal article" date="2015" name="Nature">
        <title>rRNA introns, odd ribosomes, and small enigmatic genomes across a large radiation of phyla.</title>
        <authorList>
            <person name="Brown C.T."/>
            <person name="Hug L.A."/>
            <person name="Thomas B.C."/>
            <person name="Sharon I."/>
            <person name="Castelle C.J."/>
            <person name="Singh A."/>
            <person name="Wilkins M.J."/>
            <person name="Williams K.H."/>
            <person name="Banfield J.F."/>
        </authorList>
    </citation>
    <scope>NUCLEOTIDE SEQUENCE [LARGE SCALE GENOMIC DNA]</scope>
</reference>
<comment type="caution">
    <text evidence="1">The sequence shown here is derived from an EMBL/GenBank/DDBJ whole genome shotgun (WGS) entry which is preliminary data.</text>
</comment>
<gene>
    <name evidence="1" type="ORF">UT75_C0011G0016</name>
</gene>
<dbReference type="AlphaFoldDB" id="A0A0G0QIL4"/>
<name>A0A0G0QIL4_9BACT</name>
<protein>
    <submittedName>
        <fullName evidence="1">Uncharacterized protein</fullName>
    </submittedName>
</protein>
<accession>A0A0G0QIL4</accession>
<dbReference type="EMBL" id="LBXZ01000011">
    <property type="protein sequence ID" value="KKR39988.1"/>
    <property type="molecule type" value="Genomic_DNA"/>
</dbReference>
<evidence type="ECO:0000313" key="1">
    <source>
        <dbReference type="EMBL" id="KKR39988.1"/>
    </source>
</evidence>
<dbReference type="Proteomes" id="UP000034072">
    <property type="component" value="Unassembled WGS sequence"/>
</dbReference>
<evidence type="ECO:0000313" key="2">
    <source>
        <dbReference type="Proteomes" id="UP000034072"/>
    </source>
</evidence>
<organism evidence="1 2">
    <name type="scientific">Candidatus Yanofskybacteria bacterium GW2011_GWE2_40_11</name>
    <dbReference type="NCBI Taxonomy" id="1619033"/>
    <lineage>
        <taxon>Bacteria</taxon>
        <taxon>Candidatus Yanofskyibacteriota</taxon>
    </lineage>
</organism>
<proteinExistence type="predicted"/>